<feature type="region of interest" description="Disordered" evidence="1">
    <location>
        <begin position="135"/>
        <end position="175"/>
    </location>
</feature>
<gene>
    <name evidence="3" type="ORF">ITI46_09220</name>
</gene>
<dbReference type="InterPro" id="IPR015797">
    <property type="entry name" value="NUDIX_hydrolase-like_dom_sf"/>
</dbReference>
<organism evidence="3 4">
    <name type="scientific">Streptomyces oryzae</name>
    <dbReference type="NCBI Taxonomy" id="1434886"/>
    <lineage>
        <taxon>Bacteria</taxon>
        <taxon>Bacillati</taxon>
        <taxon>Actinomycetota</taxon>
        <taxon>Actinomycetes</taxon>
        <taxon>Kitasatosporales</taxon>
        <taxon>Streptomycetaceae</taxon>
        <taxon>Streptomyces</taxon>
    </lineage>
</organism>
<reference evidence="3 4" key="1">
    <citation type="submission" date="2020-11" db="EMBL/GenBank/DDBJ databases">
        <title>Streptomyces spirodelae sp. nov., isolated from duckweed.</title>
        <authorList>
            <person name="Saimee Y."/>
            <person name="Duangmal K."/>
        </authorList>
    </citation>
    <scope>NUCLEOTIDE SEQUENCE [LARGE SCALE GENOMIC DNA]</scope>
    <source>
        <strain evidence="3 4">S16-07</strain>
    </source>
</reference>
<dbReference type="RefSeq" id="WP_209238950.1">
    <property type="nucleotide sequence ID" value="NZ_JADKMA010000033.1"/>
</dbReference>
<dbReference type="EMBL" id="JADKMA010000033">
    <property type="protein sequence ID" value="MBO8191854.1"/>
    <property type="molecule type" value="Genomic_DNA"/>
</dbReference>
<keyword evidence="4" id="KW-1185">Reference proteome</keyword>
<dbReference type="InterPro" id="IPR000086">
    <property type="entry name" value="NUDIX_hydrolase_dom"/>
</dbReference>
<protein>
    <submittedName>
        <fullName evidence="3">NUDIX domain-containing protein</fullName>
    </submittedName>
</protein>
<comment type="caution">
    <text evidence="3">The sequence shown here is derived from an EMBL/GenBank/DDBJ whole genome shotgun (WGS) entry which is preliminary data.</text>
</comment>
<proteinExistence type="predicted"/>
<evidence type="ECO:0000313" key="3">
    <source>
        <dbReference type="EMBL" id="MBO8191854.1"/>
    </source>
</evidence>
<accession>A0ABS3X8Z1</accession>
<name>A0ABS3X8Z1_9ACTN</name>
<dbReference type="SUPFAM" id="SSF55811">
    <property type="entry name" value="Nudix"/>
    <property type="match status" value="1"/>
</dbReference>
<evidence type="ECO:0000259" key="2">
    <source>
        <dbReference type="Pfam" id="PF00293"/>
    </source>
</evidence>
<sequence>MTAHAAGPAPSGAGNGEPLVVVAAAIVQAGRLLVVSKQAAPENFYLPGGKTDPGEEPLDTLSRELDVELGGRPVEPDDRFGRRRVRAPWPGEAWMQWWQSQGRRRVSGRCRGLRRDRGVTSRELISAIAAGSSRHAVCAGQRERSKGTPVSKGQRGGGSSPPVQAGRTCRPLPCR</sequence>
<dbReference type="Proteomes" id="UP001519064">
    <property type="component" value="Unassembled WGS sequence"/>
</dbReference>
<feature type="domain" description="Nudix hydrolase" evidence="2">
    <location>
        <begin position="21"/>
        <end position="95"/>
    </location>
</feature>
<evidence type="ECO:0000256" key="1">
    <source>
        <dbReference type="SAM" id="MobiDB-lite"/>
    </source>
</evidence>
<dbReference type="Gene3D" id="3.90.79.10">
    <property type="entry name" value="Nucleoside Triphosphate Pyrophosphohydrolase"/>
    <property type="match status" value="1"/>
</dbReference>
<dbReference type="Pfam" id="PF00293">
    <property type="entry name" value="NUDIX"/>
    <property type="match status" value="1"/>
</dbReference>
<evidence type="ECO:0000313" key="4">
    <source>
        <dbReference type="Proteomes" id="UP001519064"/>
    </source>
</evidence>